<evidence type="ECO:0000313" key="3">
    <source>
        <dbReference type="Proteomes" id="UP000694546"/>
    </source>
</evidence>
<sequence length="135" mass="15140">MRSLSPVLVLAIVLMRNNGTSARSLRGSSSAEWPLATGRGPTSFSELTVAKRTDLTDILPENHNPCISLRGNDEQRQLLCNDRRSPFNYNPFGLRFGKRFLPVKTDRLSQGSLARPRTITFLPVFLNPRDLEITT</sequence>
<dbReference type="Proteomes" id="UP000694546">
    <property type="component" value="Chromosome 4"/>
</dbReference>
<protein>
    <recommendedName>
        <fullName evidence="4">Kisspeptin 2</fullName>
    </recommendedName>
</protein>
<feature type="signal peptide" evidence="1">
    <location>
        <begin position="1"/>
        <end position="22"/>
    </location>
</feature>
<evidence type="ECO:0000256" key="1">
    <source>
        <dbReference type="SAM" id="SignalP"/>
    </source>
</evidence>
<evidence type="ECO:0008006" key="4">
    <source>
        <dbReference type="Google" id="ProtNLM"/>
    </source>
</evidence>
<proteinExistence type="predicted"/>
<accession>A0A8C4YZB1</accession>
<organism evidence="2 3">
    <name type="scientific">Gadus morhua</name>
    <name type="common">Atlantic cod</name>
    <dbReference type="NCBI Taxonomy" id="8049"/>
    <lineage>
        <taxon>Eukaryota</taxon>
        <taxon>Metazoa</taxon>
        <taxon>Chordata</taxon>
        <taxon>Craniata</taxon>
        <taxon>Vertebrata</taxon>
        <taxon>Euteleostomi</taxon>
        <taxon>Actinopterygii</taxon>
        <taxon>Neopterygii</taxon>
        <taxon>Teleostei</taxon>
        <taxon>Neoteleostei</taxon>
        <taxon>Acanthomorphata</taxon>
        <taxon>Zeiogadaria</taxon>
        <taxon>Gadariae</taxon>
        <taxon>Gadiformes</taxon>
        <taxon>Gadoidei</taxon>
        <taxon>Gadidae</taxon>
        <taxon>Gadus</taxon>
    </lineage>
</organism>
<name>A0A8C4YZB1_GADMO</name>
<dbReference type="AlphaFoldDB" id="A0A8C4YZB1"/>
<keyword evidence="1" id="KW-0732">Signal</keyword>
<feature type="chain" id="PRO_5034404404" description="Kisspeptin 2" evidence="1">
    <location>
        <begin position="23"/>
        <end position="135"/>
    </location>
</feature>
<dbReference type="Ensembl" id="ENSGMOT00000003737.2">
    <property type="protein sequence ID" value="ENSGMOP00000003628.2"/>
    <property type="gene ID" value="ENSGMOG00000003433.2"/>
</dbReference>
<evidence type="ECO:0000313" key="2">
    <source>
        <dbReference type="Ensembl" id="ENSGMOP00000003628.2"/>
    </source>
</evidence>
<dbReference type="GeneTree" id="ENSGT01130000280925"/>
<keyword evidence="3" id="KW-1185">Reference proteome</keyword>
<reference evidence="2" key="2">
    <citation type="submission" date="2025-09" db="UniProtKB">
        <authorList>
            <consortium name="Ensembl"/>
        </authorList>
    </citation>
    <scope>IDENTIFICATION</scope>
</reference>
<reference evidence="2" key="1">
    <citation type="submission" date="2025-08" db="UniProtKB">
        <authorList>
            <consortium name="Ensembl"/>
        </authorList>
    </citation>
    <scope>IDENTIFICATION</scope>
</reference>